<dbReference type="EMBL" id="CAICTM010000904">
    <property type="protein sequence ID" value="CAB9518105.1"/>
    <property type="molecule type" value="Genomic_DNA"/>
</dbReference>
<keyword evidence="3" id="KW-1133">Transmembrane helix</keyword>
<keyword evidence="3" id="KW-0472">Membrane</keyword>
<proteinExistence type="predicted"/>
<evidence type="ECO:0000256" key="2">
    <source>
        <dbReference type="SAM" id="MobiDB-lite"/>
    </source>
</evidence>
<reference evidence="4" key="1">
    <citation type="submission" date="2020-06" db="EMBL/GenBank/DDBJ databases">
        <authorList>
            <consortium name="Plant Systems Biology data submission"/>
        </authorList>
    </citation>
    <scope>NUCLEOTIDE SEQUENCE</scope>
    <source>
        <strain evidence="4">D6</strain>
    </source>
</reference>
<name>A0A9N8EGL1_9STRA</name>
<evidence type="ECO:0000256" key="1">
    <source>
        <dbReference type="SAM" id="Coils"/>
    </source>
</evidence>
<dbReference type="InterPro" id="IPR027417">
    <property type="entry name" value="P-loop_NTPase"/>
</dbReference>
<feature type="transmembrane region" description="Helical" evidence="3">
    <location>
        <begin position="805"/>
        <end position="823"/>
    </location>
</feature>
<dbReference type="Gene3D" id="3.40.50.300">
    <property type="entry name" value="P-loop containing nucleotide triphosphate hydrolases"/>
    <property type="match status" value="1"/>
</dbReference>
<dbReference type="Proteomes" id="UP001153069">
    <property type="component" value="Unassembled WGS sequence"/>
</dbReference>
<evidence type="ECO:0000256" key="3">
    <source>
        <dbReference type="SAM" id="Phobius"/>
    </source>
</evidence>
<organism evidence="4 5">
    <name type="scientific">Seminavis robusta</name>
    <dbReference type="NCBI Taxonomy" id="568900"/>
    <lineage>
        <taxon>Eukaryota</taxon>
        <taxon>Sar</taxon>
        <taxon>Stramenopiles</taxon>
        <taxon>Ochrophyta</taxon>
        <taxon>Bacillariophyta</taxon>
        <taxon>Bacillariophyceae</taxon>
        <taxon>Bacillariophycidae</taxon>
        <taxon>Naviculales</taxon>
        <taxon>Naviculaceae</taxon>
        <taxon>Seminavis</taxon>
    </lineage>
</organism>
<feature type="transmembrane region" description="Helical" evidence="3">
    <location>
        <begin position="104"/>
        <end position="125"/>
    </location>
</feature>
<comment type="caution">
    <text evidence="4">The sequence shown here is derived from an EMBL/GenBank/DDBJ whole genome shotgun (WGS) entry which is preliminary data.</text>
</comment>
<dbReference type="AlphaFoldDB" id="A0A9N8EGL1"/>
<accession>A0A9N8EGL1</accession>
<dbReference type="OrthoDB" id="45355at2759"/>
<keyword evidence="1" id="KW-0175">Coiled coil</keyword>
<evidence type="ECO:0000313" key="4">
    <source>
        <dbReference type="EMBL" id="CAB9518105.1"/>
    </source>
</evidence>
<evidence type="ECO:0000313" key="5">
    <source>
        <dbReference type="Proteomes" id="UP001153069"/>
    </source>
</evidence>
<feature type="region of interest" description="Disordered" evidence="2">
    <location>
        <begin position="1"/>
        <end position="29"/>
    </location>
</feature>
<sequence length="857" mass="96966">MTTATEDTPLLSGIPTSEDDQKRQSFRRTSLSAKNAKLRPVDGLSPLAPGGVITSLDGYTTIARPPSVVKSLPAFAPYRRKARHRSFTIWWINEFRHWWKSSRLLVRLAGLFTLAFTGTFLLRMINITVDPLKMAKNTKKAVKIVKKLGQGGPMRFFLKYVKPFTRTLRLFVAGWRWAEASQCRRGEVGTEEAFAFMGNRVSRTLARLAVDSLVAYVVMPMAYELFQWLQYDDWWHPITVFIVLGSLRAVAPYAASFQGSRVGRVLTRQFFRGAKHRWLPIQPITTLNLLSDDCCEQDEISQTADLAVLAKEVAKAFGKAKEIGLDGMEGQREILKEQGFHQVGAGSGGYAVYFCRRKPPNGSTDMTILLHVTPYGPSILNVMPRYIVLEFEDSVDRRNHWSEYIARKQFEGPPVVEGYCYGGAFFSPHHFAELKERYDKQLVTYQVGCKTLCKQRTGRNPNPPSDLKSLKTFLADAKKPRKRRRNQRQYEELQKQVHRVAKDLKRMMAMAGDQAPKGVILYFEGLDCAGKSSTGGLVEQALAEAGFQVATKQYNRPPTPEQKLKPWMDRFEVPETTTTTVGLAVPSGSSNEEQQETAQSLLNKHSALVWDRGPSGDFVYNPEYRALPMEDREKLYKEFMDFDRECLSKGILFLKLLFVANRDSIASTLGKRLAQKQMAHDLRIWHKASKGGEVDSDEGFEGLDAIENHLDPTDFVAFNSYQTNLRIFANCAMNTNTPENPWIVVNTGDRFAARKALLRAFQIKLDRFRKGDSNCCNATTSTQSRAPTAVTEEEMLEKGFQRAPPIGLIVSLMGMLIILFYYSSNTTFRRPSDIFRDTWINIEDLLPVDDEEAGSNS</sequence>
<keyword evidence="3" id="KW-0812">Transmembrane</keyword>
<protein>
    <submittedName>
        <fullName evidence="4">Uncharacterized protein</fullName>
    </submittedName>
</protein>
<gene>
    <name evidence="4" type="ORF">SEMRO_906_G218690.1</name>
</gene>
<keyword evidence="5" id="KW-1185">Reference proteome</keyword>
<feature type="coiled-coil region" evidence="1">
    <location>
        <begin position="483"/>
        <end position="510"/>
    </location>
</feature>